<feature type="region of interest" description="Disordered" evidence="1">
    <location>
        <begin position="361"/>
        <end position="388"/>
    </location>
</feature>
<reference evidence="5" key="1">
    <citation type="submission" date="2019-09" db="EMBL/GenBank/DDBJ databases">
        <authorList>
            <person name="Jung D.-H."/>
        </authorList>
    </citation>
    <scope>NUCLEOTIDE SEQUENCE [LARGE SCALE GENOMIC DNA]</scope>
    <source>
        <strain evidence="5">JA-25</strain>
    </source>
</reference>
<dbReference type="EMBL" id="WAEL01000007">
    <property type="protein sequence ID" value="NID12373.1"/>
    <property type="molecule type" value="Genomic_DNA"/>
</dbReference>
<dbReference type="PROSITE" id="PS00108">
    <property type="entry name" value="PROTEIN_KINASE_ST"/>
    <property type="match status" value="1"/>
</dbReference>
<dbReference type="Gene3D" id="1.10.510.10">
    <property type="entry name" value="Transferase(Phosphotransferase) domain 1"/>
    <property type="match status" value="1"/>
</dbReference>
<gene>
    <name evidence="4" type="ORF">F7231_19535</name>
</gene>
<evidence type="ECO:0000259" key="3">
    <source>
        <dbReference type="PROSITE" id="PS50011"/>
    </source>
</evidence>
<keyword evidence="2" id="KW-1133">Transmembrane helix</keyword>
<dbReference type="Proteomes" id="UP000606008">
    <property type="component" value="Unassembled WGS sequence"/>
</dbReference>
<dbReference type="InterPro" id="IPR008271">
    <property type="entry name" value="Ser/Thr_kinase_AS"/>
</dbReference>
<keyword evidence="5" id="KW-1185">Reference proteome</keyword>
<dbReference type="PROSITE" id="PS50011">
    <property type="entry name" value="PROTEIN_KINASE_DOM"/>
    <property type="match status" value="1"/>
</dbReference>
<keyword evidence="4" id="KW-0808">Transferase</keyword>
<evidence type="ECO:0000256" key="2">
    <source>
        <dbReference type="SAM" id="Phobius"/>
    </source>
</evidence>
<reference evidence="5" key="2">
    <citation type="submission" date="2023-07" db="EMBL/GenBank/DDBJ databases">
        <authorList>
            <person name="Jung D.-H."/>
        </authorList>
    </citation>
    <scope>NUCLEOTIDE SEQUENCE [LARGE SCALE GENOMIC DNA]</scope>
    <source>
        <strain evidence="5">JA-25</strain>
    </source>
</reference>
<dbReference type="SUPFAM" id="SSF56112">
    <property type="entry name" value="Protein kinase-like (PK-like)"/>
    <property type="match status" value="1"/>
</dbReference>
<feature type="region of interest" description="Disordered" evidence="1">
    <location>
        <begin position="283"/>
        <end position="326"/>
    </location>
</feature>
<dbReference type="RefSeq" id="WP_166693229.1">
    <property type="nucleotide sequence ID" value="NZ_WAEL01000007.1"/>
</dbReference>
<dbReference type="Pfam" id="PF00069">
    <property type="entry name" value="Pkinase"/>
    <property type="match status" value="1"/>
</dbReference>
<protein>
    <submittedName>
        <fullName evidence="4">Serine/threonine protein kinase</fullName>
    </submittedName>
</protein>
<evidence type="ECO:0000256" key="1">
    <source>
        <dbReference type="SAM" id="MobiDB-lite"/>
    </source>
</evidence>
<name>A0ABX0QNL1_9BACT</name>
<dbReference type="PANTHER" id="PTHR24348">
    <property type="entry name" value="SERINE/THREONINE-PROTEIN KINASE UNC-51-RELATED"/>
    <property type="match status" value="1"/>
</dbReference>
<accession>A0ABX0QNL1</accession>
<feature type="domain" description="Protein kinase" evidence="3">
    <location>
        <begin position="10"/>
        <end position="279"/>
    </location>
</feature>
<evidence type="ECO:0000313" key="4">
    <source>
        <dbReference type="EMBL" id="NID12373.1"/>
    </source>
</evidence>
<dbReference type="GO" id="GO:0004674">
    <property type="term" value="F:protein serine/threonine kinase activity"/>
    <property type="evidence" value="ECO:0007669"/>
    <property type="project" value="UniProtKB-KW"/>
</dbReference>
<dbReference type="InterPro" id="IPR011009">
    <property type="entry name" value="Kinase-like_dom_sf"/>
</dbReference>
<evidence type="ECO:0000313" key="5">
    <source>
        <dbReference type="Proteomes" id="UP000606008"/>
    </source>
</evidence>
<organism evidence="4 5">
    <name type="scientific">Fibrivirga algicola</name>
    <dbReference type="NCBI Taxonomy" id="2950420"/>
    <lineage>
        <taxon>Bacteria</taxon>
        <taxon>Pseudomonadati</taxon>
        <taxon>Bacteroidota</taxon>
        <taxon>Cytophagia</taxon>
        <taxon>Cytophagales</taxon>
        <taxon>Spirosomataceae</taxon>
        <taxon>Fibrivirga</taxon>
    </lineage>
</organism>
<feature type="compositionally biased region" description="Polar residues" evidence="1">
    <location>
        <begin position="283"/>
        <end position="296"/>
    </location>
</feature>
<feature type="transmembrane region" description="Helical" evidence="2">
    <location>
        <begin position="331"/>
        <end position="352"/>
    </location>
</feature>
<keyword evidence="2" id="KW-0812">Transmembrane</keyword>
<keyword evidence="4" id="KW-0723">Serine/threonine-protein kinase</keyword>
<dbReference type="InterPro" id="IPR000719">
    <property type="entry name" value="Prot_kinase_dom"/>
</dbReference>
<dbReference type="InterPro" id="IPR045269">
    <property type="entry name" value="Atg1-like"/>
</dbReference>
<feature type="compositionally biased region" description="Polar residues" evidence="1">
    <location>
        <begin position="305"/>
        <end position="324"/>
    </location>
</feature>
<sequence>MPTVSFNTNFPGYDVLGEIGRSNARVLKARHLATGDLVAIKHFALNTDADTLRRFERESEIMSRMSHPNIVRVREVRLNADLPYIVLDYIEGGTVRQLITEQGCLSVELTIRLGLQMVDAFRQIHAQGIIHRDVKPENILYHRMASGELHFLLTDFGVARLHEQPVTMTGQSLMTYEYAAPEQFDNPRNVTESVDYYALGVVFYECLTGKVPFAMRGETGIVTFMNAVLTTPPPTPVLHSAQPIPGSLASLLKQLLIKKPTERLYNPDIVRLALKQAEVEQLQVENGQTSPPSISRTEAYRPASIPNQTRSFTPQSDNTPAQPTQRRRSGLLPILLLVAALILGGVAAFWYVNQEDKQANPTREALESDPFQGNADPRTTDDALPPKVIKPSDAEVKRLAAEAAIRRFDEQVATATKQLNAETFGGKTRIIGGVKGLNVQLSNPSAITFSSVRVRVRYYKESGDLFKSTTMYFTIGPNATVVRKAPDSPRGTRFSADVIRADAVRPDSLAADTTQTP</sequence>
<keyword evidence="2" id="KW-0472">Membrane</keyword>
<dbReference type="SMART" id="SM00220">
    <property type="entry name" value="S_TKc"/>
    <property type="match status" value="1"/>
</dbReference>
<dbReference type="PANTHER" id="PTHR24348:SF68">
    <property type="entry name" value="SERINE_THREONINE-PROTEIN KINASE ATG1C"/>
    <property type="match status" value="1"/>
</dbReference>
<dbReference type="CDD" id="cd14014">
    <property type="entry name" value="STKc_PknB_like"/>
    <property type="match status" value="1"/>
</dbReference>
<proteinExistence type="predicted"/>
<keyword evidence="4" id="KW-0418">Kinase</keyword>
<comment type="caution">
    <text evidence="4">The sequence shown here is derived from an EMBL/GenBank/DDBJ whole genome shotgun (WGS) entry which is preliminary data.</text>
</comment>